<dbReference type="InterPro" id="IPR036719">
    <property type="entry name" value="Neuro-gated_channel_TM_sf"/>
</dbReference>
<dbReference type="InterPro" id="IPR006201">
    <property type="entry name" value="Neur_channel"/>
</dbReference>
<dbReference type="SUPFAM" id="SSF63712">
    <property type="entry name" value="Nicotinic receptor ligand binding domain-like"/>
    <property type="match status" value="1"/>
</dbReference>
<evidence type="ECO:0000259" key="7">
    <source>
        <dbReference type="Pfam" id="PF02931"/>
    </source>
</evidence>
<dbReference type="PANTHER" id="PTHR18945">
    <property type="entry name" value="NEUROTRANSMITTER GATED ION CHANNEL"/>
    <property type="match status" value="1"/>
</dbReference>
<keyword evidence="2 5" id="KW-0812">Transmembrane</keyword>
<dbReference type="Gene3D" id="2.70.170.10">
    <property type="entry name" value="Neurotransmitter-gated ion-channel ligand-binding domain"/>
    <property type="match status" value="2"/>
</dbReference>
<dbReference type="Gene3D" id="1.20.58.390">
    <property type="entry name" value="Neurotransmitter-gated ion-channel transmembrane domain"/>
    <property type="match status" value="1"/>
</dbReference>
<feature type="chain" id="PRO_5046762068" evidence="6">
    <location>
        <begin position="19"/>
        <end position="382"/>
    </location>
</feature>
<feature type="transmembrane region" description="Helical" evidence="5">
    <location>
        <begin position="214"/>
        <end position="231"/>
    </location>
</feature>
<keyword evidence="4 5" id="KW-0472">Membrane</keyword>
<feature type="transmembrane region" description="Helical" evidence="5">
    <location>
        <begin position="184"/>
        <end position="207"/>
    </location>
</feature>
<evidence type="ECO:0000256" key="5">
    <source>
        <dbReference type="SAM" id="Phobius"/>
    </source>
</evidence>
<dbReference type="Pfam" id="PF02931">
    <property type="entry name" value="Neur_chan_LBD"/>
    <property type="match status" value="1"/>
</dbReference>
<keyword evidence="10" id="KW-1185">Reference proteome</keyword>
<feature type="domain" description="Neurotransmitter-gated ion-channel ligand-binding" evidence="7">
    <location>
        <begin position="25"/>
        <end position="100"/>
    </location>
</feature>
<gene>
    <name evidence="9" type="ORF">MAR_024690</name>
</gene>
<dbReference type="InterPro" id="IPR006029">
    <property type="entry name" value="Neurotrans-gated_channel_TM"/>
</dbReference>
<dbReference type="InterPro" id="IPR006202">
    <property type="entry name" value="Neur_chan_lig-bd"/>
</dbReference>
<accession>A0ABY7DRJ4</accession>
<dbReference type="PROSITE" id="PS00236">
    <property type="entry name" value="NEUROTR_ION_CHANNEL"/>
    <property type="match status" value="1"/>
</dbReference>
<feature type="signal peptide" evidence="6">
    <location>
        <begin position="1"/>
        <end position="18"/>
    </location>
</feature>
<dbReference type="InterPro" id="IPR036734">
    <property type="entry name" value="Neur_chan_lig-bd_sf"/>
</dbReference>
<evidence type="ECO:0000259" key="8">
    <source>
        <dbReference type="Pfam" id="PF02932"/>
    </source>
</evidence>
<organism evidence="9 10">
    <name type="scientific">Mya arenaria</name>
    <name type="common">Soft-shell clam</name>
    <dbReference type="NCBI Taxonomy" id="6604"/>
    <lineage>
        <taxon>Eukaryota</taxon>
        <taxon>Metazoa</taxon>
        <taxon>Spiralia</taxon>
        <taxon>Lophotrochozoa</taxon>
        <taxon>Mollusca</taxon>
        <taxon>Bivalvia</taxon>
        <taxon>Autobranchia</taxon>
        <taxon>Heteroconchia</taxon>
        <taxon>Euheterodonta</taxon>
        <taxon>Imparidentia</taxon>
        <taxon>Neoheterodontei</taxon>
        <taxon>Myida</taxon>
        <taxon>Myoidea</taxon>
        <taxon>Myidae</taxon>
        <taxon>Mya</taxon>
    </lineage>
</organism>
<name>A0ABY7DRJ4_MYAAR</name>
<keyword evidence="6" id="KW-0732">Signal</keyword>
<evidence type="ECO:0000256" key="4">
    <source>
        <dbReference type="ARBA" id="ARBA00023136"/>
    </source>
</evidence>
<feature type="domain" description="Neurotransmitter-gated ion-channel transmembrane" evidence="8">
    <location>
        <begin position="190"/>
        <end position="339"/>
    </location>
</feature>
<feature type="transmembrane region" description="Helical" evidence="5">
    <location>
        <begin position="356"/>
        <end position="377"/>
    </location>
</feature>
<dbReference type="InterPro" id="IPR018000">
    <property type="entry name" value="Neurotransmitter_ion_chnl_CS"/>
</dbReference>
<sequence>MLLGILVLVVVHISVVTCAMLADVQRLLDDLFAPNVYNKEIRGTLDQSQPTLVSVDLGPKNIKSLREVEETLEMVSVIFLTWTDQRLAWEPDHYNDTRDLIATNCPLVMTSYPWDEHWCAVTLIVMGYTADHVKLVSVQKGEMAILPGYEPSSSWGLIRMRTLDKSYGTKSLISFELRLRRQPAFVTITIVLPVVALTCMNIFVFYIPVESGERISYSLTILLSVTLFISMVGEKLPSNGDGIASLCYFLVFAMFISGVTCLCNLVTLKLSSNATSGKPVPSLLQALVNCRKKCKQTLFCTSKNSTVNNIDKESNIPETNDVVKIGEKQSGVKEDSQVESRPPVTWMDASRWFDGVCVITTATFLILGGSMFTYNVINGQIP</sequence>
<dbReference type="Pfam" id="PF02932">
    <property type="entry name" value="Neur_chan_memb"/>
    <property type="match status" value="1"/>
</dbReference>
<keyword evidence="3 5" id="KW-1133">Transmembrane helix</keyword>
<dbReference type="CDD" id="cd19051">
    <property type="entry name" value="LGIC_TM_cation"/>
    <property type="match status" value="1"/>
</dbReference>
<protein>
    <submittedName>
        <fullName evidence="9">ACHD-like protein</fullName>
    </submittedName>
</protein>
<evidence type="ECO:0000256" key="6">
    <source>
        <dbReference type="SAM" id="SignalP"/>
    </source>
</evidence>
<dbReference type="EMBL" id="CP111014">
    <property type="protein sequence ID" value="WAR00318.1"/>
    <property type="molecule type" value="Genomic_DNA"/>
</dbReference>
<evidence type="ECO:0000256" key="3">
    <source>
        <dbReference type="ARBA" id="ARBA00022989"/>
    </source>
</evidence>
<evidence type="ECO:0000313" key="9">
    <source>
        <dbReference type="EMBL" id="WAR00318.1"/>
    </source>
</evidence>
<evidence type="ECO:0000256" key="2">
    <source>
        <dbReference type="ARBA" id="ARBA00022692"/>
    </source>
</evidence>
<reference evidence="9" key="1">
    <citation type="submission" date="2022-11" db="EMBL/GenBank/DDBJ databases">
        <title>Centuries of genome instability and evolution in soft-shell clam transmissible cancer (bioRxiv).</title>
        <authorList>
            <person name="Hart S.F.M."/>
            <person name="Yonemitsu M.A."/>
            <person name="Giersch R.M."/>
            <person name="Beal B.F."/>
            <person name="Arriagada G."/>
            <person name="Davis B.W."/>
            <person name="Ostrander E.A."/>
            <person name="Goff S.P."/>
            <person name="Metzger M.J."/>
        </authorList>
    </citation>
    <scope>NUCLEOTIDE SEQUENCE</scope>
    <source>
        <strain evidence="9">MELC-2E11</strain>
        <tissue evidence="9">Siphon/mantle</tissue>
    </source>
</reference>
<dbReference type="SUPFAM" id="SSF90112">
    <property type="entry name" value="Neurotransmitter-gated ion-channel transmembrane pore"/>
    <property type="match status" value="1"/>
</dbReference>
<dbReference type="InterPro" id="IPR038050">
    <property type="entry name" value="Neuro_actylchol_rec"/>
</dbReference>
<dbReference type="Proteomes" id="UP001164746">
    <property type="component" value="Chromosome 3"/>
</dbReference>
<feature type="transmembrane region" description="Helical" evidence="5">
    <location>
        <begin position="243"/>
        <end position="268"/>
    </location>
</feature>
<evidence type="ECO:0000313" key="10">
    <source>
        <dbReference type="Proteomes" id="UP001164746"/>
    </source>
</evidence>
<comment type="subcellular location">
    <subcellularLocation>
        <location evidence="1">Membrane</location>
        <topology evidence="1">Multi-pass membrane protein</topology>
    </subcellularLocation>
</comment>
<proteinExistence type="predicted"/>
<evidence type="ECO:0000256" key="1">
    <source>
        <dbReference type="ARBA" id="ARBA00004141"/>
    </source>
</evidence>